<comment type="caution">
    <text evidence="2">The sequence shown here is derived from an EMBL/GenBank/DDBJ whole genome shotgun (WGS) entry which is preliminary data.</text>
</comment>
<organism evidence="2 3">
    <name type="scientific">Snodgrassella alvi</name>
    <dbReference type="NCBI Taxonomy" id="1196083"/>
    <lineage>
        <taxon>Bacteria</taxon>
        <taxon>Pseudomonadati</taxon>
        <taxon>Pseudomonadota</taxon>
        <taxon>Betaproteobacteria</taxon>
        <taxon>Neisseriales</taxon>
        <taxon>Neisseriaceae</taxon>
        <taxon>Snodgrassella</taxon>
    </lineage>
</organism>
<dbReference type="Proteomes" id="UP000230463">
    <property type="component" value="Unassembled WGS sequence"/>
</dbReference>
<evidence type="ECO:0000313" key="3">
    <source>
        <dbReference type="Proteomes" id="UP000230463"/>
    </source>
</evidence>
<feature type="transmembrane region" description="Helical" evidence="1">
    <location>
        <begin position="96"/>
        <end position="116"/>
    </location>
</feature>
<proteinExistence type="predicted"/>
<sequence>MEKEYTAEAFIWRFLFSLNAFLIGFPCFVIGIVGLDDNGSFPILRLLHVLPMPQNMDSDAAICFSLGIMAFVATIIFLIMIYGWLFNVCSSKYLKILVVIGCCCGIPNAILCLSIGTMSFGIGVLILPAVILSVYLTIWYFKNRSGDGMSQS</sequence>
<reference evidence="2 3" key="1">
    <citation type="journal article" date="2017" name="MBio">
        <title>Type VI secretion-mediated competition in the bee gut microbiome.</title>
        <authorList>
            <person name="Steele M.I."/>
            <person name="Kwong W.K."/>
            <person name="Powell J.E."/>
            <person name="Whiteley M."/>
            <person name="Moran N.A."/>
        </authorList>
    </citation>
    <scope>NUCLEOTIDE SEQUENCE [LARGE SCALE GENOMIC DNA]</scope>
    <source>
        <strain evidence="2 3">HK3</strain>
    </source>
</reference>
<dbReference type="AlphaFoldDB" id="A0A855FWJ5"/>
<keyword evidence="1" id="KW-0812">Transmembrane</keyword>
<gene>
    <name evidence="2" type="ORF">BHC57_05940</name>
</gene>
<name>A0A855FWJ5_9NEIS</name>
<dbReference type="RefSeq" id="WP_100123684.1">
    <property type="nucleotide sequence ID" value="NZ_MEIU01000057.1"/>
</dbReference>
<evidence type="ECO:0000256" key="1">
    <source>
        <dbReference type="SAM" id="Phobius"/>
    </source>
</evidence>
<accession>A0A855FWJ5</accession>
<keyword evidence="1" id="KW-1133">Transmembrane helix</keyword>
<feature type="transmembrane region" description="Helical" evidence="1">
    <location>
        <begin position="60"/>
        <end position="84"/>
    </location>
</feature>
<feature type="transmembrane region" description="Helical" evidence="1">
    <location>
        <begin position="122"/>
        <end position="141"/>
    </location>
</feature>
<feature type="transmembrane region" description="Helical" evidence="1">
    <location>
        <begin position="12"/>
        <end position="35"/>
    </location>
</feature>
<dbReference type="EMBL" id="MEIU01000057">
    <property type="protein sequence ID" value="PIT59823.1"/>
    <property type="molecule type" value="Genomic_DNA"/>
</dbReference>
<keyword evidence="1" id="KW-0472">Membrane</keyword>
<protein>
    <submittedName>
        <fullName evidence="2">Uncharacterized protein</fullName>
    </submittedName>
</protein>
<evidence type="ECO:0000313" key="2">
    <source>
        <dbReference type="EMBL" id="PIT59823.1"/>
    </source>
</evidence>